<comment type="similarity">
    <text evidence="5">Belongs to the sigma-70 factor family. ECF subfamily.</text>
</comment>
<name>A0A8G1ZCF7_9SPHN</name>
<keyword evidence="1 5" id="KW-0805">Transcription regulation</keyword>
<organism evidence="7 8">
    <name type="scientific">Sphingobium cupriresistens</name>
    <dbReference type="NCBI Taxonomy" id="1132417"/>
    <lineage>
        <taxon>Bacteria</taxon>
        <taxon>Pseudomonadati</taxon>
        <taxon>Pseudomonadota</taxon>
        <taxon>Alphaproteobacteria</taxon>
        <taxon>Sphingomonadales</taxon>
        <taxon>Sphingomonadaceae</taxon>
        <taxon>Sphingobium</taxon>
    </lineage>
</organism>
<evidence type="ECO:0000256" key="3">
    <source>
        <dbReference type="ARBA" id="ARBA00023125"/>
    </source>
</evidence>
<dbReference type="PROSITE" id="PS01063">
    <property type="entry name" value="SIGMA70_ECF"/>
    <property type="match status" value="1"/>
</dbReference>
<dbReference type="AlphaFoldDB" id="A0A8G1ZCF7"/>
<accession>A0A8G1ZCF7</accession>
<dbReference type="GO" id="GO:0006352">
    <property type="term" value="P:DNA-templated transcription initiation"/>
    <property type="evidence" value="ECO:0007669"/>
    <property type="project" value="InterPro"/>
</dbReference>
<evidence type="ECO:0000256" key="1">
    <source>
        <dbReference type="ARBA" id="ARBA00023015"/>
    </source>
</evidence>
<dbReference type="Pfam" id="PF04542">
    <property type="entry name" value="Sigma70_r2"/>
    <property type="match status" value="1"/>
</dbReference>
<dbReference type="InterPro" id="IPR014284">
    <property type="entry name" value="RNA_pol_sigma-70_dom"/>
</dbReference>
<keyword evidence="2 5" id="KW-0731">Sigma factor</keyword>
<keyword evidence="3 5" id="KW-0238">DNA-binding</keyword>
<dbReference type="PANTHER" id="PTHR43133">
    <property type="entry name" value="RNA POLYMERASE ECF-TYPE SIGMA FACTO"/>
    <property type="match status" value="1"/>
</dbReference>
<dbReference type="InterPro" id="IPR013325">
    <property type="entry name" value="RNA_pol_sigma_r2"/>
</dbReference>
<protein>
    <recommendedName>
        <fullName evidence="5">RNA polymerase sigma factor</fullName>
    </recommendedName>
</protein>
<dbReference type="InterPro" id="IPR039425">
    <property type="entry name" value="RNA_pol_sigma-70-like"/>
</dbReference>
<evidence type="ECO:0000256" key="5">
    <source>
        <dbReference type="RuleBase" id="RU000716"/>
    </source>
</evidence>
<dbReference type="SUPFAM" id="SSF88946">
    <property type="entry name" value="Sigma2 domain of RNA polymerase sigma factors"/>
    <property type="match status" value="1"/>
</dbReference>
<dbReference type="PANTHER" id="PTHR43133:SF62">
    <property type="entry name" value="RNA POLYMERASE SIGMA FACTOR SIGZ"/>
    <property type="match status" value="1"/>
</dbReference>
<evidence type="ECO:0000259" key="6">
    <source>
        <dbReference type="Pfam" id="PF04542"/>
    </source>
</evidence>
<comment type="caution">
    <text evidence="7">The sequence shown here is derived from an EMBL/GenBank/DDBJ whole genome shotgun (WGS) entry which is preliminary data.</text>
</comment>
<feature type="domain" description="RNA polymerase sigma-70 region 2" evidence="6">
    <location>
        <begin position="34"/>
        <end position="97"/>
    </location>
</feature>
<dbReference type="GO" id="GO:0016987">
    <property type="term" value="F:sigma factor activity"/>
    <property type="evidence" value="ECO:0007669"/>
    <property type="project" value="UniProtKB-KW"/>
</dbReference>
<dbReference type="OrthoDB" id="9784272at2"/>
<dbReference type="NCBIfam" id="TIGR02937">
    <property type="entry name" value="sigma70-ECF"/>
    <property type="match status" value="1"/>
</dbReference>
<keyword evidence="4 5" id="KW-0804">Transcription</keyword>
<sequence length="166" mass="18726">MGDMDTERDRLITALAQVAQRDRSALRQVYTMTSAKLFGVCLRISADRDAAEDILQDVYIKIWNRAERFDAGRASPITWLCAIARNTAIDWCRASRRPGMATEEAAAQIADATPLADMAIERDQHSARLFACLDELEDRHGLAIRSAFLDGLTYAQLERFPHELNR</sequence>
<dbReference type="InterPro" id="IPR007627">
    <property type="entry name" value="RNA_pol_sigma70_r2"/>
</dbReference>
<evidence type="ECO:0000313" key="8">
    <source>
        <dbReference type="Proteomes" id="UP000291572"/>
    </source>
</evidence>
<dbReference type="Gene3D" id="1.10.1740.10">
    <property type="match status" value="1"/>
</dbReference>
<reference evidence="7 8" key="1">
    <citation type="submission" date="2019-02" db="EMBL/GenBank/DDBJ databases">
        <authorList>
            <person name="Feng G."/>
        </authorList>
    </citation>
    <scope>NUCLEOTIDE SEQUENCE [LARGE SCALE GENOMIC DNA]</scope>
    <source>
        <strain evidence="7 8">CCTCC AB 2011146</strain>
    </source>
</reference>
<dbReference type="InterPro" id="IPR000838">
    <property type="entry name" value="RNA_pol_sigma70_ECF_CS"/>
</dbReference>
<evidence type="ECO:0000256" key="2">
    <source>
        <dbReference type="ARBA" id="ARBA00023082"/>
    </source>
</evidence>
<dbReference type="EMBL" id="SEOO01000102">
    <property type="protein sequence ID" value="RYM04927.1"/>
    <property type="molecule type" value="Genomic_DNA"/>
</dbReference>
<evidence type="ECO:0000313" key="7">
    <source>
        <dbReference type="EMBL" id="RYM04927.1"/>
    </source>
</evidence>
<proteinExistence type="inferred from homology"/>
<dbReference type="GO" id="GO:0003677">
    <property type="term" value="F:DNA binding"/>
    <property type="evidence" value="ECO:0007669"/>
    <property type="project" value="UniProtKB-KW"/>
</dbReference>
<dbReference type="Proteomes" id="UP000291572">
    <property type="component" value="Unassembled WGS sequence"/>
</dbReference>
<gene>
    <name evidence="7" type="ORF">EWH12_21705</name>
</gene>
<evidence type="ECO:0000256" key="4">
    <source>
        <dbReference type="ARBA" id="ARBA00023163"/>
    </source>
</evidence>